<proteinExistence type="predicted"/>
<evidence type="ECO:0000313" key="2">
    <source>
        <dbReference type="EMBL" id="NHN29602.1"/>
    </source>
</evidence>
<accession>A0ABX0J018</accession>
<gene>
    <name evidence="2" type="ORF">G9U52_07110</name>
</gene>
<sequence length="290" mass="31775">MTAVTTHYPLLVCGATFAGLGAAFAAEQPVLVVERSAGVGQEFIETFNPGSADSKLAEIQLSPFEQSLHEELVQRSLMKQGGGPIHLPGAHAVLCKRIQDVGLQVLFLTEIVEVRPLGEGFEVMLYNVSGFQTIRVDRIIDTTSRRFSQPDHLYSPIGAKRISAHLSTDQPEQAAMPIVQPPGDRAQIVQGRFPSERVLTFTVDAEADWPAARHSLQEYWRTRPDSLASWTLAATSSAFGLDVPQGPQELAANWSWLPSEGSLHPLQAFNQGYQAQQSKEVIEDGYIKTL</sequence>
<organism evidence="2 3">
    <name type="scientific">Paenibacillus agricola</name>
    <dbReference type="NCBI Taxonomy" id="2716264"/>
    <lineage>
        <taxon>Bacteria</taxon>
        <taxon>Bacillati</taxon>
        <taxon>Bacillota</taxon>
        <taxon>Bacilli</taxon>
        <taxon>Bacillales</taxon>
        <taxon>Paenibacillaceae</taxon>
        <taxon>Paenibacillus</taxon>
    </lineage>
</organism>
<dbReference type="SUPFAM" id="SSF51905">
    <property type="entry name" value="FAD/NAD(P)-binding domain"/>
    <property type="match status" value="1"/>
</dbReference>
<dbReference type="InterPro" id="IPR036188">
    <property type="entry name" value="FAD/NAD-bd_sf"/>
</dbReference>
<name>A0ABX0J018_9BACL</name>
<dbReference type="Proteomes" id="UP001165962">
    <property type="component" value="Unassembled WGS sequence"/>
</dbReference>
<comment type="caution">
    <text evidence="2">The sequence shown here is derived from an EMBL/GenBank/DDBJ whole genome shotgun (WGS) entry which is preliminary data.</text>
</comment>
<dbReference type="RefSeq" id="WP_166147710.1">
    <property type="nucleotide sequence ID" value="NZ_JAAOIW010000002.1"/>
</dbReference>
<feature type="chain" id="PRO_5045460587" evidence="1">
    <location>
        <begin position="26"/>
        <end position="290"/>
    </location>
</feature>
<dbReference type="EMBL" id="JAAOIW010000002">
    <property type="protein sequence ID" value="NHN29602.1"/>
    <property type="molecule type" value="Genomic_DNA"/>
</dbReference>
<protein>
    <submittedName>
        <fullName evidence="2">Uncharacterized protein</fullName>
    </submittedName>
</protein>
<feature type="signal peptide" evidence="1">
    <location>
        <begin position="1"/>
        <end position="25"/>
    </location>
</feature>
<keyword evidence="3" id="KW-1185">Reference proteome</keyword>
<reference evidence="2" key="1">
    <citation type="submission" date="2020-03" db="EMBL/GenBank/DDBJ databases">
        <title>Draft sequencing of Paenibacilllus sp. S3N08.</title>
        <authorList>
            <person name="Kim D.-U."/>
        </authorList>
    </citation>
    <scope>NUCLEOTIDE SEQUENCE</scope>
    <source>
        <strain evidence="2">S3N08</strain>
    </source>
</reference>
<evidence type="ECO:0000313" key="3">
    <source>
        <dbReference type="Proteomes" id="UP001165962"/>
    </source>
</evidence>
<evidence type="ECO:0000256" key="1">
    <source>
        <dbReference type="SAM" id="SignalP"/>
    </source>
</evidence>
<keyword evidence="1" id="KW-0732">Signal</keyword>